<keyword evidence="2" id="KW-0813">Transport</keyword>
<dbReference type="KEGG" id="cdo:CDOO_10750"/>
<dbReference type="FunFam" id="3.40.50.300:FF:000016">
    <property type="entry name" value="Oligopeptide ABC transporter ATP-binding component"/>
    <property type="match status" value="1"/>
</dbReference>
<keyword evidence="3" id="KW-0547">Nucleotide-binding</keyword>
<dbReference type="InterPro" id="IPR003593">
    <property type="entry name" value="AAA+_ATPase"/>
</dbReference>
<dbReference type="InterPro" id="IPR017871">
    <property type="entry name" value="ABC_transporter-like_CS"/>
</dbReference>
<dbReference type="Proteomes" id="UP000029914">
    <property type="component" value="Chromosome"/>
</dbReference>
<evidence type="ECO:0000256" key="4">
    <source>
        <dbReference type="ARBA" id="ARBA00022840"/>
    </source>
</evidence>
<sequence>MSEPLLRIEDLVVSYETRAGNVAAVNSVSLEVFAGKTTAIVGESGSGKSTTARAVIGLLPDNAGIDSGEVLFDGRPITNLSPREWKSLRGARIGLVPQDPGNSLNPVKTVGQAVSDALAFHGRGSAAERRARTIELFERVGIDRPEARFDQYPHELSGGMKQRVLIAAAIAPEPDLIIADEPTSALDVTVQKVILDLLEKMQEELGLGILLITHDLAVAGDRADHIVVMEKGEVRESGVAAEVLTHPQQDYTRRLLADAPSLSAAVTSPRATPANTEEPPLLIVDGVTQRFGADFLAVDDVSFAVPRGRTHAIVGQSGSGKSTLGRAITGFRTPTAGHISIDGVEVTELSPSRRRRLRRQVQLVYQNPYSSLDPRQNIGQIIAEPLRNYARELELSRSDIAAKVERYLGLVALGPEHLPRRPRELSGGQLQRVAIARALILEPELVVLDEAVSALDVTVQAQILRLLASLQEELGLTYVFISHDLSVVRGISDTVTVMNHGQQVESGRTAEVFAHPQSEFTAELIASIPGSNYRDGSLNLGL</sequence>
<accession>A0A097IHU3</accession>
<keyword evidence="4 6" id="KW-0067">ATP-binding</keyword>
<dbReference type="GO" id="GO:0055085">
    <property type="term" value="P:transmembrane transport"/>
    <property type="evidence" value="ECO:0007669"/>
    <property type="project" value="UniProtKB-ARBA"/>
</dbReference>
<dbReference type="Gene3D" id="3.40.50.300">
    <property type="entry name" value="P-loop containing nucleotide triphosphate hydrolases"/>
    <property type="match status" value="2"/>
</dbReference>
<dbReference type="HOGENOM" id="CLU_000604_86_4_11"/>
<dbReference type="OrthoDB" id="8036461at2"/>
<feature type="domain" description="ABC transporter" evidence="5">
    <location>
        <begin position="282"/>
        <end position="525"/>
    </location>
</feature>
<dbReference type="GO" id="GO:0005524">
    <property type="term" value="F:ATP binding"/>
    <property type="evidence" value="ECO:0007669"/>
    <property type="project" value="UniProtKB-KW"/>
</dbReference>
<proteinExistence type="inferred from homology"/>
<dbReference type="SMART" id="SM00382">
    <property type="entry name" value="AAA"/>
    <property type="match status" value="2"/>
</dbReference>
<reference evidence="6 7" key="1">
    <citation type="submission" date="2013-09" db="EMBL/GenBank/DDBJ databases">
        <title>Complete genome sequence of Corynebacterium doosanense CAU 212(T) (=DSM 45436(T)), isolated from activated sludge.</title>
        <authorList>
            <person name="Schaffert L."/>
            <person name="Albersmeier A."/>
            <person name="Kalinowski J."/>
            <person name="Ruckert C."/>
        </authorList>
    </citation>
    <scope>NUCLEOTIDE SEQUENCE [LARGE SCALE GENOMIC DNA]</scope>
    <source>
        <strain evidence="6 7">CAU 212</strain>
    </source>
</reference>
<name>A0A097IHU3_9CORY</name>
<evidence type="ECO:0000259" key="5">
    <source>
        <dbReference type="PROSITE" id="PS50893"/>
    </source>
</evidence>
<evidence type="ECO:0000256" key="2">
    <source>
        <dbReference type="ARBA" id="ARBA00022448"/>
    </source>
</evidence>
<dbReference type="PANTHER" id="PTHR43776:SF7">
    <property type="entry name" value="D,D-DIPEPTIDE TRANSPORT ATP-BINDING PROTEIN DDPF-RELATED"/>
    <property type="match status" value="1"/>
</dbReference>
<dbReference type="InterPro" id="IPR027417">
    <property type="entry name" value="P-loop_NTPase"/>
</dbReference>
<dbReference type="InterPro" id="IPR050319">
    <property type="entry name" value="ABC_transp_ATP-bind"/>
</dbReference>
<comment type="similarity">
    <text evidence="1">Belongs to the ABC transporter superfamily.</text>
</comment>
<evidence type="ECO:0000256" key="3">
    <source>
        <dbReference type="ARBA" id="ARBA00022741"/>
    </source>
</evidence>
<gene>
    <name evidence="6" type="ORF">CDOO_10750</name>
</gene>
<feature type="domain" description="ABC transporter" evidence="5">
    <location>
        <begin position="6"/>
        <end position="256"/>
    </location>
</feature>
<dbReference type="NCBIfam" id="NF010167">
    <property type="entry name" value="PRK13648.1"/>
    <property type="match status" value="2"/>
</dbReference>
<dbReference type="STRING" id="558173.CDOO_10750"/>
<keyword evidence="7" id="KW-1185">Reference proteome</keyword>
<dbReference type="Pfam" id="PF00005">
    <property type="entry name" value="ABC_tran"/>
    <property type="match status" value="2"/>
</dbReference>
<dbReference type="NCBIfam" id="NF007739">
    <property type="entry name" value="PRK10419.1"/>
    <property type="match status" value="2"/>
</dbReference>
<dbReference type="RefSeq" id="WP_018020609.1">
    <property type="nucleotide sequence ID" value="NZ_AQUX01000001.1"/>
</dbReference>
<dbReference type="PANTHER" id="PTHR43776">
    <property type="entry name" value="TRANSPORT ATP-BINDING PROTEIN"/>
    <property type="match status" value="1"/>
</dbReference>
<dbReference type="CDD" id="cd03257">
    <property type="entry name" value="ABC_NikE_OppD_transporters"/>
    <property type="match status" value="2"/>
</dbReference>
<dbReference type="PROSITE" id="PS50893">
    <property type="entry name" value="ABC_TRANSPORTER_2"/>
    <property type="match status" value="2"/>
</dbReference>
<dbReference type="GO" id="GO:0016887">
    <property type="term" value="F:ATP hydrolysis activity"/>
    <property type="evidence" value="ECO:0007669"/>
    <property type="project" value="InterPro"/>
</dbReference>
<protein>
    <submittedName>
        <fullName evidence="6">ABC transporter ATP-binding protein</fullName>
    </submittedName>
</protein>
<dbReference type="SUPFAM" id="SSF52540">
    <property type="entry name" value="P-loop containing nucleoside triphosphate hydrolases"/>
    <property type="match status" value="2"/>
</dbReference>
<evidence type="ECO:0000313" key="6">
    <source>
        <dbReference type="EMBL" id="AIT61694.1"/>
    </source>
</evidence>
<evidence type="ECO:0000313" key="7">
    <source>
        <dbReference type="Proteomes" id="UP000029914"/>
    </source>
</evidence>
<dbReference type="EMBL" id="CP006764">
    <property type="protein sequence ID" value="AIT61694.1"/>
    <property type="molecule type" value="Genomic_DNA"/>
</dbReference>
<dbReference type="AlphaFoldDB" id="A0A097IHU3"/>
<dbReference type="eggNOG" id="COG4172">
    <property type="taxonomic scope" value="Bacteria"/>
</dbReference>
<organism evidence="6 7">
    <name type="scientific">Corynebacterium doosanense CAU 212 = DSM 45436</name>
    <dbReference type="NCBI Taxonomy" id="558173"/>
    <lineage>
        <taxon>Bacteria</taxon>
        <taxon>Bacillati</taxon>
        <taxon>Actinomycetota</taxon>
        <taxon>Actinomycetes</taxon>
        <taxon>Mycobacteriales</taxon>
        <taxon>Corynebacteriaceae</taxon>
        <taxon>Corynebacterium</taxon>
    </lineage>
</organism>
<dbReference type="PROSITE" id="PS00211">
    <property type="entry name" value="ABC_TRANSPORTER_1"/>
    <property type="match status" value="2"/>
</dbReference>
<dbReference type="InterPro" id="IPR003439">
    <property type="entry name" value="ABC_transporter-like_ATP-bd"/>
</dbReference>
<dbReference type="NCBIfam" id="NF008453">
    <property type="entry name" value="PRK11308.1"/>
    <property type="match status" value="2"/>
</dbReference>
<evidence type="ECO:0000256" key="1">
    <source>
        <dbReference type="ARBA" id="ARBA00005417"/>
    </source>
</evidence>